<dbReference type="RefSeq" id="WP_250421933.1">
    <property type="nucleotide sequence ID" value="NZ_JAJKBJ010000013.1"/>
</dbReference>
<dbReference type="EMBL" id="JAJKBJ010000013">
    <property type="protein sequence ID" value="MCL9684720.1"/>
    <property type="molecule type" value="Genomic_DNA"/>
</dbReference>
<reference evidence="1" key="1">
    <citation type="submission" date="2021-11" db="EMBL/GenBank/DDBJ databases">
        <title>Legionella maioricencis sp. nov., a new species isolated from hot water samples in Mallorca.</title>
        <authorList>
            <person name="Crespi S."/>
            <person name="Drasar V."/>
            <person name="Salva-Serra F."/>
            <person name="Jaen-Luchoro D."/>
            <person name="Pineiro-Iglesias B."/>
            <person name="Aliaga F."/>
            <person name="Fernandez-Juarez V."/>
            <person name="Coll G."/>
            <person name="Moore E.R.B."/>
            <person name="Bennasar-Figueras A."/>
        </authorList>
    </citation>
    <scope>NUCLEOTIDE SEQUENCE</scope>
    <source>
        <strain evidence="1">HCPI-6</strain>
    </source>
</reference>
<name>A0A9X2D271_9GAMM</name>
<organism evidence="1 2">
    <name type="scientific">Legionella maioricensis</name>
    <dbReference type="NCBI Taxonomy" id="2896528"/>
    <lineage>
        <taxon>Bacteria</taxon>
        <taxon>Pseudomonadati</taxon>
        <taxon>Pseudomonadota</taxon>
        <taxon>Gammaproteobacteria</taxon>
        <taxon>Legionellales</taxon>
        <taxon>Legionellaceae</taxon>
        <taxon>Legionella</taxon>
    </lineage>
</organism>
<protein>
    <submittedName>
        <fullName evidence="1">Uncharacterized protein</fullName>
    </submittedName>
</protein>
<dbReference type="AlphaFoldDB" id="A0A9X2D271"/>
<accession>A0A9X2D271</accession>
<proteinExistence type="predicted"/>
<dbReference type="Proteomes" id="UP001139721">
    <property type="component" value="Unassembled WGS sequence"/>
</dbReference>
<evidence type="ECO:0000313" key="2">
    <source>
        <dbReference type="Proteomes" id="UP001139721"/>
    </source>
</evidence>
<comment type="caution">
    <text evidence="1">The sequence shown here is derived from an EMBL/GenBank/DDBJ whole genome shotgun (WGS) entry which is preliminary data.</text>
</comment>
<gene>
    <name evidence="1" type="ORF">LOX96_11490</name>
</gene>
<keyword evidence="2" id="KW-1185">Reference proteome</keyword>
<sequence length="72" mass="8140">MFRFFAKKVTTNTTAVVVSTGVANATYNAGMSAYDYTSNKYKEMQQSFALFQPLSQSEREEFIYHATTQFGS</sequence>
<evidence type="ECO:0000313" key="1">
    <source>
        <dbReference type="EMBL" id="MCL9684720.1"/>
    </source>
</evidence>